<dbReference type="GO" id="GO:0016884">
    <property type="term" value="F:carbon-nitrogen ligase activity, with glutamine as amido-N-donor"/>
    <property type="evidence" value="ECO:0007669"/>
    <property type="project" value="InterPro"/>
</dbReference>
<dbReference type="PANTHER" id="PTHR28055:SF1">
    <property type="entry name" value="ALTERED INHERITANCE OF MITOCHONDRIA PROTEIN 41, MITOCHONDRIAL"/>
    <property type="match status" value="1"/>
</dbReference>
<gene>
    <name evidence="1" type="ORF">ENF32_03525</name>
</gene>
<dbReference type="Pfam" id="PF09424">
    <property type="entry name" value="YqeY"/>
    <property type="match status" value="1"/>
</dbReference>
<comment type="caution">
    <text evidence="1">The sequence shown here is derived from an EMBL/GenBank/DDBJ whole genome shotgun (WGS) entry which is preliminary data.</text>
</comment>
<accession>A0A7C0U6C1</accession>
<dbReference type="SUPFAM" id="SSF89095">
    <property type="entry name" value="GatB/YqeY motif"/>
    <property type="match status" value="1"/>
</dbReference>
<dbReference type="EMBL" id="DQWS01000135">
    <property type="protein sequence ID" value="HDD53122.1"/>
    <property type="molecule type" value="Genomic_DNA"/>
</dbReference>
<dbReference type="Gene3D" id="1.10.10.410">
    <property type="match status" value="1"/>
</dbReference>
<dbReference type="Proteomes" id="UP000885690">
    <property type="component" value="Unassembled WGS sequence"/>
</dbReference>
<dbReference type="InterPro" id="IPR042184">
    <property type="entry name" value="YqeY/Aim41_N"/>
</dbReference>
<proteinExistence type="predicted"/>
<organism evidence="1">
    <name type="scientific">Thermosulfidibacter takaii</name>
    <dbReference type="NCBI Taxonomy" id="412593"/>
    <lineage>
        <taxon>Bacteria</taxon>
        <taxon>Pseudomonadati</taxon>
        <taxon>Thermosulfidibacterota</taxon>
        <taxon>Thermosulfidibacteria</taxon>
        <taxon>Thermosulfidibacterales</taxon>
        <taxon>Thermosulfidibacteraceae</taxon>
    </lineage>
</organism>
<dbReference type="InterPro" id="IPR019004">
    <property type="entry name" value="YqeY/Aim41"/>
</dbReference>
<name>A0A7C0U6C1_9BACT</name>
<dbReference type="InterPro" id="IPR003789">
    <property type="entry name" value="Asn/Gln_tRNA_amidoTrase-B-like"/>
</dbReference>
<reference evidence="1" key="1">
    <citation type="journal article" date="2020" name="mSystems">
        <title>Genome- and Community-Level Interaction Insights into Carbon Utilization and Element Cycling Functions of Hydrothermarchaeota in Hydrothermal Sediment.</title>
        <authorList>
            <person name="Zhou Z."/>
            <person name="Liu Y."/>
            <person name="Xu W."/>
            <person name="Pan J."/>
            <person name="Luo Z.H."/>
            <person name="Li M."/>
        </authorList>
    </citation>
    <scope>NUCLEOTIDE SEQUENCE [LARGE SCALE GENOMIC DNA]</scope>
    <source>
        <strain evidence="1">HyVt-115</strain>
    </source>
</reference>
<dbReference type="PANTHER" id="PTHR28055">
    <property type="entry name" value="ALTERED INHERITANCE OF MITOCHONDRIA PROTEIN 41, MITOCHONDRIAL"/>
    <property type="match status" value="1"/>
</dbReference>
<dbReference type="Gene3D" id="1.10.1510.10">
    <property type="entry name" value="Uncharacterised protein YqeY/AIM41 PF09424, N-terminal domain"/>
    <property type="match status" value="1"/>
</dbReference>
<dbReference type="InterPro" id="IPR023168">
    <property type="entry name" value="GatB_Yqey_C_2"/>
</dbReference>
<dbReference type="AlphaFoldDB" id="A0A7C0U6C1"/>
<sequence length="150" mass="16957">MSLKDRVLQDMKEAMKARDQLRLSTLRLLVSEIKNREIDAKGELKDEDILALIQKAVKQRQDSIAQYEKGGRQDLAEKEKAEMEILKAYLPEELSKEAILKIIDQAIAATGASSPKEMGRVMREVMPRVKGRADGKLVNELVRKRLAGEV</sequence>
<evidence type="ECO:0000313" key="1">
    <source>
        <dbReference type="EMBL" id="HDD53122.1"/>
    </source>
</evidence>
<protein>
    <submittedName>
        <fullName evidence="1">GatB/YqeY domain-containing protein</fullName>
    </submittedName>
</protein>